<dbReference type="RefSeq" id="WP_008392124.1">
    <property type="nucleotide sequence ID" value="NC_021016.1"/>
</dbReference>
<comment type="cofactor">
    <cofactor evidence="1">
        <name>[4Fe-4S] cluster</name>
        <dbReference type="ChEBI" id="CHEBI:49883"/>
    </cofactor>
</comment>
<dbReference type="PIRSF" id="PIRSF000371">
    <property type="entry name" value="PFL_act_enz"/>
    <property type="match status" value="1"/>
</dbReference>
<evidence type="ECO:0000256" key="9">
    <source>
        <dbReference type="ARBA" id="ARBA00047365"/>
    </source>
</evidence>
<dbReference type="SFLD" id="SFLDG01118">
    <property type="entry name" value="activating_enzymes__group_2"/>
    <property type="match status" value="1"/>
</dbReference>
<dbReference type="PANTHER" id="PTHR30352">
    <property type="entry name" value="PYRUVATE FORMATE-LYASE-ACTIVATING ENZYME"/>
    <property type="match status" value="1"/>
</dbReference>
<dbReference type="InterPro" id="IPR058240">
    <property type="entry name" value="rSAM_sf"/>
</dbReference>
<feature type="domain" description="4Fe-4S ferredoxin-type" evidence="10">
    <location>
        <begin position="77"/>
        <end position="105"/>
    </location>
</feature>
<dbReference type="NCBIfam" id="TIGR02494">
    <property type="entry name" value="PFLE_PFLC"/>
    <property type="match status" value="1"/>
</dbReference>
<accession>D4N181</accession>
<sequence>MEKKLAMMEVERFAIHDGPGIRSTVFLQGCPLRCPWCANPESQTIGKKRMYYEKKCTGCGRCLENCPNHALNVQDGKLVCDKKLCTQCGNCQKACLNDAVSFSGIEMSVEEVKQAVLRDRDYYEESGGGVTISGGECFVQFDGLMQLLKAFKEENLHTAVETCGQTKLEYIKEAFPYIDLFLFDLKHVDPERFHEVTKGSLADILNNIKYIANEDPDKIVIRVPVVPDFNYDDKTIHGILSFAKEQGIKEVHLLPYHTFGINKYHQMGIPYPMKATESLTNDDLEDYKKIGEDMGLHIKIGG</sequence>
<evidence type="ECO:0000259" key="10">
    <source>
        <dbReference type="PROSITE" id="PS51379"/>
    </source>
</evidence>
<evidence type="ECO:0000313" key="12">
    <source>
        <dbReference type="EMBL" id="CBL38626.1"/>
    </source>
</evidence>
<reference evidence="12 13" key="1">
    <citation type="submission" date="2010-03" db="EMBL/GenBank/DDBJ databases">
        <title>The genome sequence of Clostridiales sp. SSC/2.</title>
        <authorList>
            <consortium name="metaHIT consortium -- http://www.metahit.eu/"/>
            <person name="Pajon A."/>
            <person name="Turner K."/>
            <person name="Parkhill J."/>
            <person name="Duncan S."/>
            <person name="Flint H."/>
        </authorList>
    </citation>
    <scope>NUCLEOTIDE SEQUENCE [LARGE SCALE GENOMIC DNA]</scope>
    <source>
        <strain evidence="12 13">SSC/2</strain>
    </source>
</reference>
<keyword evidence="8" id="KW-0411">Iron-sulfur</keyword>
<dbReference type="PROSITE" id="PS00198">
    <property type="entry name" value="4FE4S_FER_1"/>
    <property type="match status" value="1"/>
</dbReference>
<dbReference type="Gene3D" id="3.20.20.70">
    <property type="entry name" value="Aldolase class I"/>
    <property type="match status" value="1"/>
</dbReference>
<dbReference type="PANTHER" id="PTHR30352:SF14">
    <property type="entry name" value="PYRUVATE FORMATE-LYASE 3-ACTIVATING ENZYME-RELATED"/>
    <property type="match status" value="1"/>
</dbReference>
<dbReference type="PROSITE" id="PS51379">
    <property type="entry name" value="4FE4S_FER_2"/>
    <property type="match status" value="2"/>
</dbReference>
<evidence type="ECO:0000313" key="13">
    <source>
        <dbReference type="Proteomes" id="UP000008960"/>
    </source>
</evidence>
<reference evidence="12 13" key="2">
    <citation type="submission" date="2010-03" db="EMBL/GenBank/DDBJ databases">
        <authorList>
            <person name="Pajon A."/>
        </authorList>
    </citation>
    <scope>NUCLEOTIDE SEQUENCE [LARGE SCALE GENOMIC DNA]</scope>
    <source>
        <strain evidence="12 13">SSC/2</strain>
    </source>
</reference>
<evidence type="ECO:0000256" key="1">
    <source>
        <dbReference type="ARBA" id="ARBA00001966"/>
    </source>
</evidence>
<dbReference type="Pfam" id="PF04055">
    <property type="entry name" value="Radical_SAM"/>
    <property type="match status" value="1"/>
</dbReference>
<keyword evidence="3" id="KW-0004">4Fe-4S</keyword>
<dbReference type="SUPFAM" id="SSF102114">
    <property type="entry name" value="Radical SAM enzymes"/>
    <property type="match status" value="1"/>
</dbReference>
<dbReference type="KEGG" id="bprl:CL2_17040"/>
<dbReference type="SUPFAM" id="SSF54862">
    <property type="entry name" value="4Fe-4S ferredoxins"/>
    <property type="match status" value="1"/>
</dbReference>
<evidence type="ECO:0000256" key="6">
    <source>
        <dbReference type="ARBA" id="ARBA00023002"/>
    </source>
</evidence>
<dbReference type="InterPro" id="IPR034457">
    <property type="entry name" value="Organic_radical-activating"/>
</dbReference>
<name>D4N181_ANAHA</name>
<dbReference type="InterPro" id="IPR001989">
    <property type="entry name" value="Radical_activat_CS"/>
</dbReference>
<dbReference type="PROSITE" id="PS51918">
    <property type="entry name" value="RADICAL_SAM"/>
    <property type="match status" value="1"/>
</dbReference>
<dbReference type="PATRIC" id="fig|245018.3.peg.1997"/>
<dbReference type="GO" id="GO:0046872">
    <property type="term" value="F:metal ion binding"/>
    <property type="evidence" value="ECO:0007669"/>
    <property type="project" value="UniProtKB-KW"/>
</dbReference>
<evidence type="ECO:0000256" key="7">
    <source>
        <dbReference type="ARBA" id="ARBA00023004"/>
    </source>
</evidence>
<dbReference type="GO" id="GO:0043365">
    <property type="term" value="F:[formate-C-acetyltransferase]-activating enzyme activity"/>
    <property type="evidence" value="ECO:0007669"/>
    <property type="project" value="UniProtKB-EC"/>
</dbReference>
<dbReference type="CDD" id="cd01335">
    <property type="entry name" value="Radical_SAM"/>
    <property type="match status" value="1"/>
</dbReference>
<dbReference type="InterPro" id="IPR017900">
    <property type="entry name" value="4Fe4S_Fe_S_CS"/>
</dbReference>
<keyword evidence="7" id="KW-0408">Iron</keyword>
<dbReference type="SFLD" id="SFLDG01066">
    <property type="entry name" value="organic_radical-activating_enz"/>
    <property type="match status" value="1"/>
</dbReference>
<dbReference type="InterPro" id="IPR007197">
    <property type="entry name" value="rSAM"/>
</dbReference>
<evidence type="ECO:0000256" key="4">
    <source>
        <dbReference type="ARBA" id="ARBA00022691"/>
    </source>
</evidence>
<dbReference type="InterPro" id="IPR012839">
    <property type="entry name" value="Organic_radical_activase"/>
</dbReference>
<evidence type="ECO:0000256" key="3">
    <source>
        <dbReference type="ARBA" id="ARBA00022485"/>
    </source>
</evidence>
<evidence type="ECO:0000259" key="11">
    <source>
        <dbReference type="PROSITE" id="PS51918"/>
    </source>
</evidence>
<proteinExistence type="inferred from homology"/>
<organism evidence="12 13">
    <name type="scientific">Anaerostipes hadrus</name>
    <dbReference type="NCBI Taxonomy" id="649756"/>
    <lineage>
        <taxon>Bacteria</taxon>
        <taxon>Bacillati</taxon>
        <taxon>Bacillota</taxon>
        <taxon>Clostridia</taxon>
        <taxon>Lachnospirales</taxon>
        <taxon>Lachnospiraceae</taxon>
        <taxon>Anaerostipes</taxon>
    </lineage>
</organism>
<dbReference type="GO" id="GO:0051539">
    <property type="term" value="F:4 iron, 4 sulfur cluster binding"/>
    <property type="evidence" value="ECO:0007669"/>
    <property type="project" value="UniProtKB-KW"/>
</dbReference>
<feature type="domain" description="4Fe-4S ferredoxin-type" evidence="10">
    <location>
        <begin position="47"/>
        <end position="76"/>
    </location>
</feature>
<dbReference type="AlphaFoldDB" id="D4N181"/>
<dbReference type="PROSITE" id="PS01087">
    <property type="entry name" value="RADICAL_ACTIVATING"/>
    <property type="match status" value="1"/>
</dbReference>
<dbReference type="Gene3D" id="3.30.70.20">
    <property type="match status" value="1"/>
</dbReference>
<evidence type="ECO:0000256" key="2">
    <source>
        <dbReference type="ARBA" id="ARBA00009777"/>
    </source>
</evidence>
<dbReference type="InterPro" id="IPR017896">
    <property type="entry name" value="4Fe4S_Fe-S-bd"/>
</dbReference>
<dbReference type="EC" id="1.97.1.4" evidence="12"/>
<keyword evidence="4" id="KW-0949">S-adenosyl-L-methionine</keyword>
<keyword evidence="5" id="KW-0479">Metal-binding</keyword>
<dbReference type="InterPro" id="IPR013785">
    <property type="entry name" value="Aldolase_TIM"/>
</dbReference>
<dbReference type="SFLD" id="SFLDS00029">
    <property type="entry name" value="Radical_SAM"/>
    <property type="match status" value="1"/>
</dbReference>
<comment type="catalytic activity">
    <reaction evidence="9">
        <text>glycyl-[protein] + reduced [flavodoxin] + S-adenosyl-L-methionine = glycin-2-yl radical-[protein] + semiquinone [flavodoxin] + 5'-deoxyadenosine + L-methionine + H(+)</text>
        <dbReference type="Rhea" id="RHEA:61976"/>
        <dbReference type="Rhea" id="RHEA-COMP:10622"/>
        <dbReference type="Rhea" id="RHEA-COMP:14480"/>
        <dbReference type="Rhea" id="RHEA-COMP:15993"/>
        <dbReference type="Rhea" id="RHEA-COMP:15994"/>
        <dbReference type="ChEBI" id="CHEBI:15378"/>
        <dbReference type="ChEBI" id="CHEBI:17319"/>
        <dbReference type="ChEBI" id="CHEBI:29947"/>
        <dbReference type="ChEBI" id="CHEBI:32722"/>
        <dbReference type="ChEBI" id="CHEBI:57618"/>
        <dbReference type="ChEBI" id="CHEBI:57844"/>
        <dbReference type="ChEBI" id="CHEBI:59789"/>
        <dbReference type="ChEBI" id="CHEBI:140311"/>
    </reaction>
</comment>
<dbReference type="EMBL" id="FP929061">
    <property type="protein sequence ID" value="CBL38626.1"/>
    <property type="molecule type" value="Genomic_DNA"/>
</dbReference>
<evidence type="ECO:0000256" key="5">
    <source>
        <dbReference type="ARBA" id="ARBA00022723"/>
    </source>
</evidence>
<comment type="similarity">
    <text evidence="2">Belongs to the organic radical-activating enzymes family.</text>
</comment>
<gene>
    <name evidence="12" type="ORF">CL2_17040</name>
</gene>
<dbReference type="Proteomes" id="UP000008960">
    <property type="component" value="Chromosome"/>
</dbReference>
<keyword evidence="6 12" id="KW-0560">Oxidoreductase</keyword>
<evidence type="ECO:0000256" key="8">
    <source>
        <dbReference type="ARBA" id="ARBA00023014"/>
    </source>
</evidence>
<dbReference type="Pfam" id="PF00037">
    <property type="entry name" value="Fer4"/>
    <property type="match status" value="1"/>
</dbReference>
<dbReference type="InterPro" id="IPR040074">
    <property type="entry name" value="BssD/PflA/YjjW"/>
</dbReference>
<protein>
    <submittedName>
        <fullName evidence="12">Glycyl-radical enzyme activating protein family</fullName>
        <ecNumber evidence="12">1.97.1.4</ecNumber>
    </submittedName>
</protein>
<feature type="domain" description="Radical SAM core" evidence="11">
    <location>
        <begin position="16"/>
        <end position="297"/>
    </location>
</feature>